<dbReference type="Pfam" id="PF02130">
    <property type="entry name" value="YbeY"/>
    <property type="match status" value="1"/>
</dbReference>
<sequence length="166" mass="18469">MEVLIDDSQESAHVDLPRLHQLAQALLLALKCPQHTELSIALVDDHEIRRLNREYRGKDASTDVLAFALQEVDGSSPRPLQAEGETGPPLLLGDIILSTETAQRQAAALEHTFEQELSRLFIHGLLHLLGYDHHTDEDAQRMDELQHTLFMQIDSPFGFTSASGVA</sequence>
<keyword evidence="7" id="KW-0690">Ribosome biogenesis</keyword>
<evidence type="ECO:0000256" key="5">
    <source>
        <dbReference type="ARBA" id="ARBA00022801"/>
    </source>
</evidence>
<feature type="binding site" evidence="7">
    <location>
        <position position="123"/>
    </location>
    <ligand>
        <name>Zn(2+)</name>
        <dbReference type="ChEBI" id="CHEBI:29105"/>
        <note>catalytic</note>
    </ligand>
</feature>
<feature type="binding site" evidence="7">
    <location>
        <position position="133"/>
    </location>
    <ligand>
        <name>Zn(2+)</name>
        <dbReference type="ChEBI" id="CHEBI:29105"/>
        <note>catalytic</note>
    </ligand>
</feature>
<evidence type="ECO:0000256" key="1">
    <source>
        <dbReference type="ARBA" id="ARBA00010875"/>
    </source>
</evidence>
<dbReference type="EC" id="3.1.-.-" evidence="7"/>
<reference evidence="8" key="1">
    <citation type="submission" date="2019-11" db="EMBL/GenBank/DDBJ databases">
        <title>Microbial mats filling the niche in hypersaline microbial mats.</title>
        <authorList>
            <person name="Wong H.L."/>
            <person name="Macleod F.I."/>
            <person name="White R.A. III"/>
            <person name="Burns B.P."/>
        </authorList>
    </citation>
    <scope>NUCLEOTIDE SEQUENCE</scope>
    <source>
        <strain evidence="8">Rbin_158</strain>
    </source>
</reference>
<dbReference type="AlphaFoldDB" id="A0A9D5JT86"/>
<dbReference type="InterPro" id="IPR023091">
    <property type="entry name" value="MetalPrtase_cat_dom_sf_prd"/>
</dbReference>
<evidence type="ECO:0000313" key="9">
    <source>
        <dbReference type="Proteomes" id="UP000649604"/>
    </source>
</evidence>
<keyword evidence="2 7" id="KW-0540">Nuclease</keyword>
<comment type="subcellular location">
    <subcellularLocation>
        <location evidence="7">Cytoplasm</location>
    </subcellularLocation>
</comment>
<evidence type="ECO:0000256" key="6">
    <source>
        <dbReference type="ARBA" id="ARBA00022833"/>
    </source>
</evidence>
<dbReference type="InterPro" id="IPR020549">
    <property type="entry name" value="YbeY_CS"/>
</dbReference>
<evidence type="ECO:0000256" key="4">
    <source>
        <dbReference type="ARBA" id="ARBA00022759"/>
    </source>
</evidence>
<proteinExistence type="inferred from homology"/>
<protein>
    <recommendedName>
        <fullName evidence="7">Endoribonuclease YbeY</fullName>
        <ecNumber evidence="7">3.1.-.-</ecNumber>
    </recommendedName>
</protein>
<organism evidence="8 9">
    <name type="scientific">candidate division KSB3 bacterium</name>
    <dbReference type="NCBI Taxonomy" id="2044937"/>
    <lineage>
        <taxon>Bacteria</taxon>
        <taxon>candidate division KSB3</taxon>
    </lineage>
</organism>
<evidence type="ECO:0000256" key="7">
    <source>
        <dbReference type="HAMAP-Rule" id="MF_00009"/>
    </source>
</evidence>
<keyword evidence="4 7" id="KW-0255">Endonuclease</keyword>
<dbReference type="GO" id="GO:0004521">
    <property type="term" value="F:RNA endonuclease activity"/>
    <property type="evidence" value="ECO:0007669"/>
    <property type="project" value="UniProtKB-UniRule"/>
</dbReference>
<name>A0A9D5JT86_9BACT</name>
<evidence type="ECO:0000256" key="3">
    <source>
        <dbReference type="ARBA" id="ARBA00022723"/>
    </source>
</evidence>
<dbReference type="GO" id="GO:0006364">
    <property type="term" value="P:rRNA processing"/>
    <property type="evidence" value="ECO:0007669"/>
    <property type="project" value="UniProtKB-UniRule"/>
</dbReference>
<dbReference type="InterPro" id="IPR002036">
    <property type="entry name" value="YbeY"/>
</dbReference>
<evidence type="ECO:0000256" key="2">
    <source>
        <dbReference type="ARBA" id="ARBA00022722"/>
    </source>
</evidence>
<dbReference type="SUPFAM" id="SSF55486">
    <property type="entry name" value="Metalloproteases ('zincins'), catalytic domain"/>
    <property type="match status" value="1"/>
</dbReference>
<dbReference type="PROSITE" id="PS01306">
    <property type="entry name" value="UPF0054"/>
    <property type="match status" value="1"/>
</dbReference>
<keyword evidence="3 7" id="KW-0479">Metal-binding</keyword>
<dbReference type="GO" id="GO:0004222">
    <property type="term" value="F:metalloendopeptidase activity"/>
    <property type="evidence" value="ECO:0007669"/>
    <property type="project" value="InterPro"/>
</dbReference>
<keyword evidence="6 7" id="KW-0862">Zinc</keyword>
<comment type="function">
    <text evidence="7">Single strand-specific metallo-endoribonuclease involved in late-stage 70S ribosome quality control and in maturation of the 3' terminus of the 16S rRNA.</text>
</comment>
<keyword evidence="7" id="KW-0963">Cytoplasm</keyword>
<dbReference type="Gene3D" id="3.40.390.30">
    <property type="entry name" value="Metalloproteases ('zincins'), catalytic domain"/>
    <property type="match status" value="1"/>
</dbReference>
<keyword evidence="7" id="KW-0698">rRNA processing</keyword>
<comment type="cofactor">
    <cofactor evidence="7">
        <name>Zn(2+)</name>
        <dbReference type="ChEBI" id="CHEBI:29105"/>
    </cofactor>
    <text evidence="7">Binds 1 zinc ion.</text>
</comment>
<comment type="caution">
    <text evidence="8">The sequence shown here is derived from an EMBL/GenBank/DDBJ whole genome shotgun (WGS) entry which is preliminary data.</text>
</comment>
<keyword evidence="5 7" id="KW-0378">Hydrolase</keyword>
<dbReference type="GO" id="GO:0008270">
    <property type="term" value="F:zinc ion binding"/>
    <property type="evidence" value="ECO:0007669"/>
    <property type="project" value="UniProtKB-UniRule"/>
</dbReference>
<dbReference type="GO" id="GO:0005737">
    <property type="term" value="C:cytoplasm"/>
    <property type="evidence" value="ECO:0007669"/>
    <property type="project" value="UniProtKB-SubCell"/>
</dbReference>
<gene>
    <name evidence="7 8" type="primary">ybeY</name>
    <name evidence="8" type="ORF">GF339_03685</name>
</gene>
<dbReference type="Proteomes" id="UP000649604">
    <property type="component" value="Unassembled WGS sequence"/>
</dbReference>
<dbReference type="NCBIfam" id="TIGR00043">
    <property type="entry name" value="rRNA maturation RNase YbeY"/>
    <property type="match status" value="1"/>
</dbReference>
<dbReference type="EMBL" id="WJJP01000113">
    <property type="protein sequence ID" value="MBD3323659.1"/>
    <property type="molecule type" value="Genomic_DNA"/>
</dbReference>
<dbReference type="HAMAP" id="MF_00009">
    <property type="entry name" value="Endoribonucl_YbeY"/>
    <property type="match status" value="1"/>
</dbReference>
<comment type="similarity">
    <text evidence="1 7">Belongs to the endoribonuclease YbeY family.</text>
</comment>
<dbReference type="PANTHER" id="PTHR46986:SF1">
    <property type="entry name" value="ENDORIBONUCLEASE YBEY, CHLOROPLASTIC"/>
    <property type="match status" value="1"/>
</dbReference>
<feature type="binding site" evidence="7">
    <location>
        <position position="127"/>
    </location>
    <ligand>
        <name>Zn(2+)</name>
        <dbReference type="ChEBI" id="CHEBI:29105"/>
        <note>catalytic</note>
    </ligand>
</feature>
<dbReference type="PANTHER" id="PTHR46986">
    <property type="entry name" value="ENDORIBONUCLEASE YBEY, CHLOROPLASTIC"/>
    <property type="match status" value="1"/>
</dbReference>
<evidence type="ECO:0000313" key="8">
    <source>
        <dbReference type="EMBL" id="MBD3323659.1"/>
    </source>
</evidence>
<accession>A0A9D5JT86</accession>